<dbReference type="AlphaFoldDB" id="A0A291QU75"/>
<evidence type="ECO:0000313" key="2">
    <source>
        <dbReference type="Proteomes" id="UP000220133"/>
    </source>
</evidence>
<accession>A0A291QU75</accession>
<keyword evidence="2" id="KW-1185">Reference proteome</keyword>
<dbReference type="Proteomes" id="UP000220133">
    <property type="component" value="Chromosome"/>
</dbReference>
<organism evidence="1 2">
    <name type="scientific">Chitinophaga caeni</name>
    <dbReference type="NCBI Taxonomy" id="2029983"/>
    <lineage>
        <taxon>Bacteria</taxon>
        <taxon>Pseudomonadati</taxon>
        <taxon>Bacteroidota</taxon>
        <taxon>Chitinophagia</taxon>
        <taxon>Chitinophagales</taxon>
        <taxon>Chitinophagaceae</taxon>
        <taxon>Chitinophaga</taxon>
    </lineage>
</organism>
<reference evidence="1 2" key="1">
    <citation type="submission" date="2017-10" db="EMBL/GenBank/DDBJ databases">
        <title>Paenichitinophaga pekingensis gen. nov., sp. nov., isolated from activated sludge.</title>
        <authorList>
            <person name="Jin D."/>
            <person name="Kong X."/>
            <person name="Deng Y."/>
            <person name="Bai Z."/>
        </authorList>
    </citation>
    <scope>NUCLEOTIDE SEQUENCE [LARGE SCALE GENOMIC DNA]</scope>
    <source>
        <strain evidence="1 2">13</strain>
    </source>
</reference>
<proteinExistence type="predicted"/>
<dbReference type="RefSeq" id="WP_098193785.1">
    <property type="nucleotide sequence ID" value="NZ_CP023777.1"/>
</dbReference>
<gene>
    <name evidence="1" type="ORF">COR50_09600</name>
</gene>
<protein>
    <recommendedName>
        <fullName evidence="3">PKD domain-containing protein</fullName>
    </recommendedName>
</protein>
<evidence type="ECO:0008006" key="3">
    <source>
        <dbReference type="Google" id="ProtNLM"/>
    </source>
</evidence>
<evidence type="ECO:0000313" key="1">
    <source>
        <dbReference type="EMBL" id="ATL47404.1"/>
    </source>
</evidence>
<dbReference type="PROSITE" id="PS51257">
    <property type="entry name" value="PROKAR_LIPOPROTEIN"/>
    <property type="match status" value="1"/>
</dbReference>
<name>A0A291QU75_9BACT</name>
<dbReference type="KEGG" id="cbae:COR50_09600"/>
<dbReference type="EMBL" id="CP023777">
    <property type="protein sequence ID" value="ATL47404.1"/>
    <property type="molecule type" value="Genomic_DNA"/>
</dbReference>
<dbReference type="OrthoDB" id="646668at2"/>
<sequence>MKKLRNTLYIAIIASSFVACTAKEDRESMGKPLPADQLEFTVTQTPGYDNEVTMESLTPEIIPYWDYGFGVSNARKFKAVIPFAGTFPIKYYAYGKGGPSVDSVEITVTENDANFFADPYWDLLTNGVDGKTWVWAVDNPLGCITGGGDYRDNGPTWWKDNMADQQAIINDKMTFDLNGSYNFELITPNGNKPGKFSFDVESMKLSFVGSDVSNGQNWNYDIIKLNENELVIAATHIESWGGFRNFYFFKKEGFVYP</sequence>